<dbReference type="Gene3D" id="3.10.20.10">
    <property type="match status" value="1"/>
</dbReference>
<dbReference type="PANTHER" id="PTHR31025">
    <property type="entry name" value="SI:CH211-196P9.1-RELATED"/>
    <property type="match status" value="1"/>
</dbReference>
<dbReference type="EMBL" id="JBJJXI010000123">
    <property type="protein sequence ID" value="KAL3389195.1"/>
    <property type="molecule type" value="Genomic_DNA"/>
</dbReference>
<keyword evidence="4" id="KW-1185">Reference proteome</keyword>
<evidence type="ECO:0000313" key="4">
    <source>
        <dbReference type="Proteomes" id="UP001627154"/>
    </source>
</evidence>
<evidence type="ECO:0000256" key="1">
    <source>
        <dbReference type="SAM" id="MobiDB-lite"/>
    </source>
</evidence>
<dbReference type="AlphaFoldDB" id="A0ABD2W7W6"/>
<comment type="caution">
    <text evidence="3">The sequence shown here is derived from an EMBL/GenBank/DDBJ whole genome shotgun (WGS) entry which is preliminary data.</text>
</comment>
<protein>
    <recommendedName>
        <fullName evidence="2">C2H2-type domain-containing protein</fullName>
    </recommendedName>
</protein>
<accession>A0ABD2W7W6</accession>
<name>A0ABD2W7W6_9HYME</name>
<proteinExistence type="predicted"/>
<dbReference type="PROSITE" id="PS00028">
    <property type="entry name" value="ZINC_FINGER_C2H2_1"/>
    <property type="match status" value="1"/>
</dbReference>
<organism evidence="3 4">
    <name type="scientific">Trichogramma kaykai</name>
    <dbReference type="NCBI Taxonomy" id="54128"/>
    <lineage>
        <taxon>Eukaryota</taxon>
        <taxon>Metazoa</taxon>
        <taxon>Ecdysozoa</taxon>
        <taxon>Arthropoda</taxon>
        <taxon>Hexapoda</taxon>
        <taxon>Insecta</taxon>
        <taxon>Pterygota</taxon>
        <taxon>Neoptera</taxon>
        <taxon>Endopterygota</taxon>
        <taxon>Hymenoptera</taxon>
        <taxon>Apocrita</taxon>
        <taxon>Proctotrupomorpha</taxon>
        <taxon>Chalcidoidea</taxon>
        <taxon>Trichogrammatidae</taxon>
        <taxon>Trichogramma</taxon>
    </lineage>
</organism>
<evidence type="ECO:0000313" key="3">
    <source>
        <dbReference type="EMBL" id="KAL3389195.1"/>
    </source>
</evidence>
<gene>
    <name evidence="3" type="ORF">TKK_015457</name>
</gene>
<feature type="domain" description="C2H2-type" evidence="2">
    <location>
        <begin position="2"/>
        <end position="25"/>
    </location>
</feature>
<evidence type="ECO:0000259" key="2">
    <source>
        <dbReference type="PROSITE" id="PS00028"/>
    </source>
</evidence>
<feature type="compositionally biased region" description="Basic and acidic residues" evidence="1">
    <location>
        <begin position="585"/>
        <end position="601"/>
    </location>
</feature>
<reference evidence="3 4" key="1">
    <citation type="journal article" date="2024" name="bioRxiv">
        <title>A reference genome for Trichogramma kaykai: A tiny desert-dwelling parasitoid wasp with competing sex-ratio distorters.</title>
        <authorList>
            <person name="Culotta J."/>
            <person name="Lindsey A.R."/>
        </authorList>
    </citation>
    <scope>NUCLEOTIDE SEQUENCE [LARGE SCALE GENOMIC DNA]</scope>
    <source>
        <strain evidence="3 4">KSX58</strain>
    </source>
</reference>
<dbReference type="PANTHER" id="PTHR31025:SF22">
    <property type="entry name" value="IP13529P"/>
    <property type="match status" value="1"/>
</dbReference>
<dbReference type="InterPro" id="IPR013087">
    <property type="entry name" value="Znf_C2H2_type"/>
</dbReference>
<dbReference type="Proteomes" id="UP001627154">
    <property type="component" value="Unassembled WGS sequence"/>
</dbReference>
<sequence>MCPYPNCSNIYNKVSSLTSHLSKLHRDMEILNFKNDTENDEVLVENHIDFVDSSTTHLLSEDNDQTNSFTSKNVSHTESIVICQKDLFTQKMATFLIKLEAEMLIPISTINIIIHEMCTINNTYENITEAKLRSIIVSDECNNIDNILKDLWDENYWRGSMQLLETNFKRKNYFKTEFCYVEPQCIPIDIKKKTFFLYVPIEKTLEYCFKDKSLKDYFKLTVRPSKDDILRDFYDGEVFQKNSFFQTNTESLIIILYQDAFEVVNPIGSAKKKYKLVGIYMSLGNIPDYLRSHIKTIKLVALYKEKSFSHNEIYGSDLRLDLEFHDMSYLDVKHYHPDIQNALSILRQTRNLQQCSKITYLGTEYKKGYCVCIESSSYRMPLYTIEHPGKKKLMIKAENIAQIIDTATEKFNLDKEKSYKILLMPEDIEIDDDEILAEFSKEHRQTPITFKVIDVNNNSDPPENLDSASPVIPPVCKDNSKISQIISVEDGLFAKLPVDILEMMIKKEKIVNQDLTTVCTKVKEYMAAINNKTRSKAEEIAKLLCHKYPDSFRDTHTKKNSTQTFGQGHEKLFIKIYNAVNYKKRQDEKKKLSDNNRKENDPPSTKTKTKMPTDEYGCVEYAPSLPEGEDFESQEEKKKSLLEVFPDNQENLNISRLMLLCYPTVRLNINNRESMNDLEKAWPFLQRCDIFIAHASRLLGKDIMKEWELSVEHLADTAVDKLKSNVHVIKNDQFTNVLTEYKNAVTSRRDVKPHIIASIILVIMYFQEDQDLFFTITKDDDFDFSSISTPYPIMLIKGYSIYDELASVQVIIERDYMIEVSDPVEGILVTFLSYYVFGFAYPEKLAKSLEFIQRWYFGITPAEGSKAKSKRKKNYDAAVRKLITSF</sequence>
<feature type="region of interest" description="Disordered" evidence="1">
    <location>
        <begin position="585"/>
        <end position="613"/>
    </location>
</feature>